<reference evidence="1" key="2">
    <citation type="submission" date="2011-01" db="EMBL/GenBank/DDBJ databases">
        <title>The Non-contiguous Finished genome of Clostridium papyrosolvens.</title>
        <authorList>
            <person name="Lucas S."/>
            <person name="Copeland A."/>
            <person name="Lapidus A."/>
            <person name="Cheng J.-F."/>
            <person name="Goodwin L."/>
            <person name="Pitluck S."/>
            <person name="Misra M."/>
            <person name="Chertkov O."/>
            <person name="Detter J.C."/>
            <person name="Han C."/>
            <person name="Tapia R."/>
            <person name="Land M."/>
            <person name="Hauser L."/>
            <person name="Kyrpides N."/>
            <person name="Ivanova N."/>
            <person name="Pagani I."/>
            <person name="Mouttaki H."/>
            <person name="He Z."/>
            <person name="Zhou J."/>
            <person name="Hemme C.L."/>
            <person name="Woyke T."/>
        </authorList>
    </citation>
    <scope>NUCLEOTIDE SEQUENCE [LARGE SCALE GENOMIC DNA]</scope>
    <source>
        <strain evidence="1">DSM 2782</strain>
    </source>
</reference>
<evidence type="ECO:0000313" key="2">
    <source>
        <dbReference type="Proteomes" id="UP000003860"/>
    </source>
</evidence>
<evidence type="ECO:0000313" key="1">
    <source>
        <dbReference type="EMBL" id="EGD48484.1"/>
    </source>
</evidence>
<dbReference type="Proteomes" id="UP000003860">
    <property type="component" value="Unassembled WGS sequence"/>
</dbReference>
<accession>F1TAE1</accession>
<dbReference type="eggNOG" id="ENOG503498V">
    <property type="taxonomic scope" value="Bacteria"/>
</dbReference>
<dbReference type="STRING" id="588581.Cpap_2905"/>
<dbReference type="Gene3D" id="3.20.20.100">
    <property type="entry name" value="NADP-dependent oxidoreductase domain"/>
    <property type="match status" value="1"/>
</dbReference>
<sequence length="274" mass="31403">MINKNNQKLSKLGYGTSTFVAGKLNPQCNSEQGLAALNYAVENGIHVIHSNHSLYTQWGVKEVLKKNPVQNTITHLIKLKIKEMDKLNQIDSEIMLNCESLGSSEIILQFEFSDKNLATKENIKRLDDFLTTTMSNRYRSLLYIENANIFELAMQYSNIQGWAAKFNVQERWLLPYLNKGLLDDKILITFSPFCGNKINAKDSLQKLLKEIGYKNGTDDIYQYMLAFCLSFSEINTCVTSMGNIEHVKSDIMVANRCAQGYYDSINMEMFERIR</sequence>
<dbReference type="SUPFAM" id="SSF51430">
    <property type="entry name" value="NAD(P)-linked oxidoreductase"/>
    <property type="match status" value="1"/>
</dbReference>
<dbReference type="AlphaFoldDB" id="F1TAE1"/>
<dbReference type="RefSeq" id="WP_004617539.1">
    <property type="nucleotide sequence ID" value="NZ_ACXX02000003.1"/>
</dbReference>
<evidence type="ECO:0008006" key="3">
    <source>
        <dbReference type="Google" id="ProtNLM"/>
    </source>
</evidence>
<name>F1TAE1_9FIRM</name>
<reference evidence="1" key="1">
    <citation type="submission" date="2009-07" db="EMBL/GenBank/DDBJ databases">
        <authorList>
            <consortium name="US DOE Joint Genome Institute (JGI-PGF)"/>
            <person name="Lucas S."/>
            <person name="Copeland A."/>
            <person name="Lapidus A."/>
            <person name="Glavina del Rio T."/>
            <person name="Tice H."/>
            <person name="Bruce D."/>
            <person name="Goodwin L."/>
            <person name="Pitluck S."/>
            <person name="Larimer F."/>
            <person name="Land M.L."/>
            <person name="Mouttaki H."/>
            <person name="He Z."/>
            <person name="Zhou J."/>
            <person name="Hemme C.L."/>
        </authorList>
    </citation>
    <scope>NUCLEOTIDE SEQUENCE</scope>
    <source>
        <strain evidence="1">DSM 2782</strain>
    </source>
</reference>
<comment type="caution">
    <text evidence="1">The sequence shown here is derived from an EMBL/GenBank/DDBJ whole genome shotgun (WGS) entry which is preliminary data.</text>
</comment>
<dbReference type="InterPro" id="IPR036812">
    <property type="entry name" value="NAD(P)_OxRdtase_dom_sf"/>
</dbReference>
<proteinExistence type="predicted"/>
<keyword evidence="2" id="KW-1185">Reference proteome</keyword>
<gene>
    <name evidence="1" type="ORF">Cpap_2905</name>
</gene>
<protein>
    <recommendedName>
        <fullName evidence="3">Aldo/keto reductase</fullName>
    </recommendedName>
</protein>
<dbReference type="EMBL" id="ACXX02000003">
    <property type="protein sequence ID" value="EGD48484.1"/>
    <property type="molecule type" value="Genomic_DNA"/>
</dbReference>
<organism evidence="1 2">
    <name type="scientific">Ruminiclostridium papyrosolvens DSM 2782</name>
    <dbReference type="NCBI Taxonomy" id="588581"/>
    <lineage>
        <taxon>Bacteria</taxon>
        <taxon>Bacillati</taxon>
        <taxon>Bacillota</taxon>
        <taxon>Clostridia</taxon>
        <taxon>Eubacteriales</taxon>
        <taxon>Oscillospiraceae</taxon>
        <taxon>Ruminiclostridium</taxon>
    </lineage>
</organism>